<sequence>AFLNENPIYTQVELAEQLGVDRAAVSRRVHGAGKIQKLGKRVSHELSRSGITRRLSACVSL</sequence>
<protein>
    <recommendedName>
        <fullName evidence="3">Winged helix-turn-helix transcriptional regulator</fullName>
    </recommendedName>
</protein>
<reference evidence="1 2" key="1">
    <citation type="journal article" date="2010" name="Science">
        <title>Genomic comparison of the ants Camponotus floridanus and Harpegnathos saltator.</title>
        <authorList>
            <person name="Bonasio R."/>
            <person name="Zhang G."/>
            <person name="Ye C."/>
            <person name="Mutti N.S."/>
            <person name="Fang X."/>
            <person name="Qin N."/>
            <person name="Donahue G."/>
            <person name="Yang P."/>
            <person name="Li Q."/>
            <person name="Li C."/>
            <person name="Zhang P."/>
            <person name="Huang Z."/>
            <person name="Berger S.L."/>
            <person name="Reinberg D."/>
            <person name="Wang J."/>
            <person name="Liebig J."/>
        </authorList>
    </citation>
    <scope>NUCLEOTIDE SEQUENCE [LARGE SCALE GENOMIC DNA]</scope>
    <source>
        <strain evidence="1 2">R22 G/1</strain>
    </source>
</reference>
<dbReference type="Gene3D" id="1.10.10.10">
    <property type="entry name" value="Winged helix-like DNA-binding domain superfamily/Winged helix DNA-binding domain"/>
    <property type="match status" value="1"/>
</dbReference>
<evidence type="ECO:0000313" key="1">
    <source>
        <dbReference type="EMBL" id="EFN80278.1"/>
    </source>
</evidence>
<name>E2BVK8_HARSA</name>
<dbReference type="AlphaFoldDB" id="E2BVK8"/>
<dbReference type="InParanoid" id="E2BVK8"/>
<dbReference type="Proteomes" id="UP000008237">
    <property type="component" value="Unassembled WGS sequence"/>
</dbReference>
<organism evidence="2">
    <name type="scientific">Harpegnathos saltator</name>
    <name type="common">Jerdon's jumping ant</name>
    <dbReference type="NCBI Taxonomy" id="610380"/>
    <lineage>
        <taxon>Eukaryota</taxon>
        <taxon>Metazoa</taxon>
        <taxon>Ecdysozoa</taxon>
        <taxon>Arthropoda</taxon>
        <taxon>Hexapoda</taxon>
        <taxon>Insecta</taxon>
        <taxon>Pterygota</taxon>
        <taxon>Neoptera</taxon>
        <taxon>Endopterygota</taxon>
        <taxon>Hymenoptera</taxon>
        <taxon>Apocrita</taxon>
        <taxon>Aculeata</taxon>
        <taxon>Formicoidea</taxon>
        <taxon>Formicidae</taxon>
        <taxon>Ponerinae</taxon>
        <taxon>Ponerini</taxon>
        <taxon>Harpegnathos</taxon>
    </lineage>
</organism>
<dbReference type="EMBL" id="GL450875">
    <property type="protein sequence ID" value="EFN80278.1"/>
    <property type="molecule type" value="Genomic_DNA"/>
</dbReference>
<evidence type="ECO:0008006" key="3">
    <source>
        <dbReference type="Google" id="ProtNLM"/>
    </source>
</evidence>
<accession>E2BVK8</accession>
<dbReference type="InterPro" id="IPR036388">
    <property type="entry name" value="WH-like_DNA-bd_sf"/>
</dbReference>
<feature type="non-terminal residue" evidence="1">
    <location>
        <position position="61"/>
    </location>
</feature>
<evidence type="ECO:0000313" key="2">
    <source>
        <dbReference type="Proteomes" id="UP000008237"/>
    </source>
</evidence>
<feature type="non-terminal residue" evidence="1">
    <location>
        <position position="1"/>
    </location>
</feature>
<proteinExistence type="predicted"/>
<dbReference type="Pfam" id="PF13412">
    <property type="entry name" value="HTH_24"/>
    <property type="match status" value="1"/>
</dbReference>
<keyword evidence="2" id="KW-1185">Reference proteome</keyword>
<gene>
    <name evidence="1" type="ORF">EAI_10793</name>
</gene>